<keyword evidence="3 6" id="KW-0812">Transmembrane</keyword>
<feature type="transmembrane region" description="Helical" evidence="7">
    <location>
        <begin position="20"/>
        <end position="37"/>
    </location>
</feature>
<comment type="caution">
    <text evidence="8">The sequence shown here is derived from an EMBL/GenBank/DDBJ whole genome shotgun (WGS) entry which is preliminary data.</text>
</comment>
<comment type="similarity">
    <text evidence="2 6">Belongs to the ABC-3 integral membrane protein family.</text>
</comment>
<feature type="transmembrane region" description="Helical" evidence="7">
    <location>
        <begin position="258"/>
        <end position="279"/>
    </location>
</feature>
<feature type="transmembrane region" description="Helical" evidence="7">
    <location>
        <begin position="202"/>
        <end position="218"/>
    </location>
</feature>
<comment type="subcellular location">
    <subcellularLocation>
        <location evidence="6">Cell membrane</location>
        <topology evidence="6">Multi-pass membrane protein</topology>
    </subcellularLocation>
    <subcellularLocation>
        <location evidence="1">Membrane</location>
        <topology evidence="1">Multi-pass membrane protein</topology>
    </subcellularLocation>
</comment>
<evidence type="ECO:0000313" key="9">
    <source>
        <dbReference type="Proteomes" id="UP001183817"/>
    </source>
</evidence>
<dbReference type="InterPro" id="IPR001626">
    <property type="entry name" value="ABC_TroCD"/>
</dbReference>
<feature type="transmembrane region" description="Helical" evidence="7">
    <location>
        <begin position="137"/>
        <end position="157"/>
    </location>
</feature>
<dbReference type="InterPro" id="IPR037294">
    <property type="entry name" value="ABC_BtuC-like"/>
</dbReference>
<evidence type="ECO:0000256" key="6">
    <source>
        <dbReference type="RuleBase" id="RU003943"/>
    </source>
</evidence>
<keyword evidence="6" id="KW-0813">Transport</keyword>
<evidence type="ECO:0000256" key="3">
    <source>
        <dbReference type="ARBA" id="ARBA00022692"/>
    </source>
</evidence>
<evidence type="ECO:0000313" key="8">
    <source>
        <dbReference type="EMBL" id="MDR7359487.1"/>
    </source>
</evidence>
<dbReference type="Gene3D" id="1.10.3470.10">
    <property type="entry name" value="ABC transporter involved in vitamin B12 uptake, BtuC"/>
    <property type="match status" value="1"/>
</dbReference>
<feature type="transmembrane region" description="Helical" evidence="7">
    <location>
        <begin position="225"/>
        <end position="246"/>
    </location>
</feature>
<dbReference type="PANTHER" id="PTHR30477">
    <property type="entry name" value="ABC-TRANSPORTER METAL-BINDING PROTEIN"/>
    <property type="match status" value="1"/>
</dbReference>
<evidence type="ECO:0000256" key="2">
    <source>
        <dbReference type="ARBA" id="ARBA00008034"/>
    </source>
</evidence>
<sequence>MNLVDTLMTAFSLPFMNRAALLVIVLAVLAATVGLFVNLRGLEFMGDALVHAVFPGLAVGLAVAGEDGLVPGAFIAALLGSVILTLISRRGVAQDAALAIVLAGMFSVGVAVVSTRTDYSAQLEALLFGRMLAIPESQLIETTVIAVMAVVLLFILWRVQIFRAVDPNGSQAAGYRPVWIDLSLNVAIALAVVATAGAVGNLIVLAVIIIPVAVARLISRRLLLLPLIALGFALGAMWLGLAITYIGSVEAGLDLPSGATIVMTLVLGYLLVFFGRTGIDALQRRRGRARAASRAPESSQAGA</sequence>
<dbReference type="SUPFAM" id="SSF81345">
    <property type="entry name" value="ABC transporter involved in vitamin B12 uptake, BtuC"/>
    <property type="match status" value="1"/>
</dbReference>
<reference evidence="8 9" key="1">
    <citation type="submission" date="2023-07" db="EMBL/GenBank/DDBJ databases">
        <title>Sequencing the genomes of 1000 actinobacteria strains.</title>
        <authorList>
            <person name="Klenk H.-P."/>
        </authorList>
    </citation>
    <scope>NUCLEOTIDE SEQUENCE [LARGE SCALE GENOMIC DNA]</scope>
    <source>
        <strain evidence="8 9">DSM 20167</strain>
    </source>
</reference>
<gene>
    <name evidence="8" type="ORF">J2S64_003178</name>
</gene>
<evidence type="ECO:0000256" key="4">
    <source>
        <dbReference type="ARBA" id="ARBA00022989"/>
    </source>
</evidence>
<accession>A0ABU2BLG1</accession>
<evidence type="ECO:0000256" key="7">
    <source>
        <dbReference type="SAM" id="Phobius"/>
    </source>
</evidence>
<organism evidence="8 9">
    <name type="scientific">Paeniglutamicibacter sulfureus</name>
    <dbReference type="NCBI Taxonomy" id="43666"/>
    <lineage>
        <taxon>Bacteria</taxon>
        <taxon>Bacillati</taxon>
        <taxon>Actinomycetota</taxon>
        <taxon>Actinomycetes</taxon>
        <taxon>Micrococcales</taxon>
        <taxon>Micrococcaceae</taxon>
        <taxon>Paeniglutamicibacter</taxon>
    </lineage>
</organism>
<feature type="transmembrane region" description="Helical" evidence="7">
    <location>
        <begin position="44"/>
        <end position="63"/>
    </location>
</feature>
<dbReference type="Proteomes" id="UP001183817">
    <property type="component" value="Unassembled WGS sequence"/>
</dbReference>
<feature type="transmembrane region" description="Helical" evidence="7">
    <location>
        <begin position="178"/>
        <end position="196"/>
    </location>
</feature>
<dbReference type="PANTHER" id="PTHR30477:SF13">
    <property type="entry name" value="IRON TRANSPORT SYSTEM MEMBRANE PROTEIN HI_0360-RELATED"/>
    <property type="match status" value="1"/>
</dbReference>
<dbReference type="EMBL" id="JAVDYI010000001">
    <property type="protein sequence ID" value="MDR7359487.1"/>
    <property type="molecule type" value="Genomic_DNA"/>
</dbReference>
<name>A0ABU2BLG1_9MICC</name>
<proteinExistence type="inferred from homology"/>
<evidence type="ECO:0000256" key="1">
    <source>
        <dbReference type="ARBA" id="ARBA00004141"/>
    </source>
</evidence>
<protein>
    <submittedName>
        <fullName evidence="8">Manganese/iron transport system permease protein</fullName>
    </submittedName>
</protein>
<evidence type="ECO:0000256" key="5">
    <source>
        <dbReference type="ARBA" id="ARBA00023136"/>
    </source>
</evidence>
<dbReference type="RefSeq" id="WP_302264791.1">
    <property type="nucleotide sequence ID" value="NZ_BAAAWO010000001.1"/>
</dbReference>
<dbReference type="Pfam" id="PF00950">
    <property type="entry name" value="ABC-3"/>
    <property type="match status" value="1"/>
</dbReference>
<keyword evidence="5 7" id="KW-0472">Membrane</keyword>
<keyword evidence="4 7" id="KW-1133">Transmembrane helix</keyword>
<feature type="transmembrane region" description="Helical" evidence="7">
    <location>
        <begin position="69"/>
        <end position="87"/>
    </location>
</feature>
<feature type="transmembrane region" description="Helical" evidence="7">
    <location>
        <begin position="96"/>
        <end position="117"/>
    </location>
</feature>
<keyword evidence="9" id="KW-1185">Reference proteome</keyword>